<comment type="caution">
    <text evidence="3">The sequence shown here is derived from an EMBL/GenBank/DDBJ whole genome shotgun (WGS) entry which is preliminary data.</text>
</comment>
<feature type="region of interest" description="Disordered" evidence="1">
    <location>
        <begin position="84"/>
        <end position="103"/>
    </location>
</feature>
<accession>A0A916Y645</accession>
<dbReference type="OrthoDB" id="7511342at2"/>
<feature type="signal peptide" evidence="2">
    <location>
        <begin position="1"/>
        <end position="23"/>
    </location>
</feature>
<name>A0A916Y645_9SPHN</name>
<evidence type="ECO:0000256" key="1">
    <source>
        <dbReference type="SAM" id="MobiDB-lite"/>
    </source>
</evidence>
<dbReference type="AlphaFoldDB" id="A0A916Y645"/>
<evidence type="ECO:0000313" key="4">
    <source>
        <dbReference type="Proteomes" id="UP000598997"/>
    </source>
</evidence>
<organism evidence="3 4">
    <name type="scientific">Croceicoccus pelagius</name>
    <dbReference type="NCBI Taxonomy" id="1703341"/>
    <lineage>
        <taxon>Bacteria</taxon>
        <taxon>Pseudomonadati</taxon>
        <taxon>Pseudomonadota</taxon>
        <taxon>Alphaproteobacteria</taxon>
        <taxon>Sphingomonadales</taxon>
        <taxon>Erythrobacteraceae</taxon>
        <taxon>Croceicoccus</taxon>
    </lineage>
</organism>
<sequence>MKKIIVPALAAGLSLAVAAPALAEHHEEMKAEVVERDSKGKATKVKVGETVYAVCTPDMQDGCINPRAAGLNFGNVPLDHWPGAPASGLTAAEKMKKPEPAAE</sequence>
<evidence type="ECO:0000256" key="2">
    <source>
        <dbReference type="SAM" id="SignalP"/>
    </source>
</evidence>
<keyword evidence="4" id="KW-1185">Reference proteome</keyword>
<feature type="chain" id="PRO_5037471452" evidence="2">
    <location>
        <begin position="24"/>
        <end position="103"/>
    </location>
</feature>
<dbReference type="EMBL" id="BMIO01000001">
    <property type="protein sequence ID" value="GGD31629.1"/>
    <property type="molecule type" value="Genomic_DNA"/>
</dbReference>
<protein>
    <submittedName>
        <fullName evidence="3">Uncharacterized protein</fullName>
    </submittedName>
</protein>
<gene>
    <name evidence="3" type="ORF">GCM10010989_02080</name>
</gene>
<feature type="compositionally biased region" description="Basic and acidic residues" evidence="1">
    <location>
        <begin position="93"/>
        <end position="103"/>
    </location>
</feature>
<keyword evidence="2" id="KW-0732">Signal</keyword>
<proteinExistence type="predicted"/>
<reference evidence="3 4" key="1">
    <citation type="journal article" date="2014" name="Int. J. Syst. Evol. Microbiol.">
        <title>Complete genome sequence of Corynebacterium casei LMG S-19264T (=DSM 44701T), isolated from a smear-ripened cheese.</title>
        <authorList>
            <consortium name="US DOE Joint Genome Institute (JGI-PGF)"/>
            <person name="Walter F."/>
            <person name="Albersmeier A."/>
            <person name="Kalinowski J."/>
            <person name="Ruckert C."/>
        </authorList>
    </citation>
    <scope>NUCLEOTIDE SEQUENCE [LARGE SCALE GENOMIC DNA]</scope>
    <source>
        <strain evidence="3 4">CGMCC 1.15358</strain>
    </source>
</reference>
<dbReference type="RefSeq" id="WP_066765711.1">
    <property type="nucleotide sequence ID" value="NZ_BMIO01000001.1"/>
</dbReference>
<evidence type="ECO:0000313" key="3">
    <source>
        <dbReference type="EMBL" id="GGD31629.1"/>
    </source>
</evidence>
<dbReference type="Proteomes" id="UP000598997">
    <property type="component" value="Unassembled WGS sequence"/>
</dbReference>